<sequence>MICTGTSTVAHDAGVGGQHYHSGYRGVELYFRYAEVYAMYYDELQTGCSNCTEQVQVQYCHGEVGGCPQPLCIRALRNSSIAANRHGMPSECDCPMDATNWASRYRKKCGDSARDESSSGVPGARGVYRTVIPEVPGCTGGSSTEVVLNNLELVECVWVSVGEN</sequence>
<accession>A0A4C1VWE7</accession>
<evidence type="ECO:0000313" key="2">
    <source>
        <dbReference type="Proteomes" id="UP000299102"/>
    </source>
</evidence>
<dbReference type="EMBL" id="BGZK01000420">
    <property type="protein sequence ID" value="GBP42539.1"/>
    <property type="molecule type" value="Genomic_DNA"/>
</dbReference>
<reference evidence="1 2" key="1">
    <citation type="journal article" date="2019" name="Commun. Biol.">
        <title>The bagworm genome reveals a unique fibroin gene that provides high tensile strength.</title>
        <authorList>
            <person name="Kono N."/>
            <person name="Nakamura H."/>
            <person name="Ohtoshi R."/>
            <person name="Tomita M."/>
            <person name="Numata K."/>
            <person name="Arakawa K."/>
        </authorList>
    </citation>
    <scope>NUCLEOTIDE SEQUENCE [LARGE SCALE GENOMIC DNA]</scope>
</reference>
<dbReference type="AlphaFoldDB" id="A0A4C1VWE7"/>
<evidence type="ECO:0000313" key="1">
    <source>
        <dbReference type="EMBL" id="GBP42539.1"/>
    </source>
</evidence>
<keyword evidence="2" id="KW-1185">Reference proteome</keyword>
<name>A0A4C1VWE7_EUMVA</name>
<organism evidence="1 2">
    <name type="scientific">Eumeta variegata</name>
    <name type="common">Bagworm moth</name>
    <name type="synonym">Eumeta japonica</name>
    <dbReference type="NCBI Taxonomy" id="151549"/>
    <lineage>
        <taxon>Eukaryota</taxon>
        <taxon>Metazoa</taxon>
        <taxon>Ecdysozoa</taxon>
        <taxon>Arthropoda</taxon>
        <taxon>Hexapoda</taxon>
        <taxon>Insecta</taxon>
        <taxon>Pterygota</taxon>
        <taxon>Neoptera</taxon>
        <taxon>Endopterygota</taxon>
        <taxon>Lepidoptera</taxon>
        <taxon>Glossata</taxon>
        <taxon>Ditrysia</taxon>
        <taxon>Tineoidea</taxon>
        <taxon>Psychidae</taxon>
        <taxon>Oiketicinae</taxon>
        <taxon>Eumeta</taxon>
    </lineage>
</organism>
<dbReference type="Proteomes" id="UP000299102">
    <property type="component" value="Unassembled WGS sequence"/>
</dbReference>
<proteinExistence type="predicted"/>
<comment type="caution">
    <text evidence="1">The sequence shown here is derived from an EMBL/GenBank/DDBJ whole genome shotgun (WGS) entry which is preliminary data.</text>
</comment>
<protein>
    <submittedName>
        <fullName evidence="1">Uncharacterized protein</fullName>
    </submittedName>
</protein>
<gene>
    <name evidence="1" type="ORF">EVAR_81989_1</name>
</gene>